<sequence length="171" mass="18294">MGAVPKQSLGDIACSIARAADVVGQRWTPLILRDLFAGMARFEDIRRDLGIASNILAVRLDELERHGIVQRHQYQSTPPRHEYLLTDKGRDLYPVIATLLAWGDKWLAGTDGPPALLVHTECGCVTTAKTVCAHCGGELDAATATATAGPGARPGPGTAVIGEFILGERRK</sequence>
<feature type="domain" description="HTH hxlR-type" evidence="4">
    <location>
        <begin position="14"/>
        <end position="111"/>
    </location>
</feature>
<dbReference type="Gene3D" id="1.10.10.10">
    <property type="entry name" value="Winged helix-like DNA-binding domain superfamily/Winged helix DNA-binding domain"/>
    <property type="match status" value="1"/>
</dbReference>
<evidence type="ECO:0000313" key="5">
    <source>
        <dbReference type="EMBL" id="BDY30189.1"/>
    </source>
</evidence>
<evidence type="ECO:0000256" key="2">
    <source>
        <dbReference type="ARBA" id="ARBA00023125"/>
    </source>
</evidence>
<dbReference type="Pfam" id="PF01638">
    <property type="entry name" value="HxlR"/>
    <property type="match status" value="1"/>
</dbReference>
<dbReference type="InterPro" id="IPR036388">
    <property type="entry name" value="WH-like_DNA-bd_sf"/>
</dbReference>
<dbReference type="SUPFAM" id="SSF46785">
    <property type="entry name" value="Winged helix' DNA-binding domain"/>
    <property type="match status" value="1"/>
</dbReference>
<protein>
    <submittedName>
        <fullName evidence="5">HTH-type transcriptional regulator</fullName>
    </submittedName>
</protein>
<dbReference type="InterPro" id="IPR036390">
    <property type="entry name" value="WH_DNA-bd_sf"/>
</dbReference>
<evidence type="ECO:0000256" key="1">
    <source>
        <dbReference type="ARBA" id="ARBA00023015"/>
    </source>
</evidence>
<dbReference type="Proteomes" id="UP001241092">
    <property type="component" value="Chromosome"/>
</dbReference>
<keyword evidence="1" id="KW-0805">Transcription regulation</keyword>
<accession>A0AAI8XM21</accession>
<keyword evidence="2" id="KW-0238">DNA-binding</keyword>
<dbReference type="PANTHER" id="PTHR33204:SF18">
    <property type="entry name" value="TRANSCRIPTIONAL REGULATORY PROTEIN"/>
    <property type="match status" value="1"/>
</dbReference>
<proteinExistence type="predicted"/>
<evidence type="ECO:0000259" key="4">
    <source>
        <dbReference type="PROSITE" id="PS51118"/>
    </source>
</evidence>
<dbReference type="InterPro" id="IPR002577">
    <property type="entry name" value="HTH_HxlR"/>
</dbReference>
<dbReference type="AlphaFoldDB" id="A0AAI8XM21"/>
<reference evidence="5" key="1">
    <citation type="submission" date="2023-03" db="EMBL/GenBank/DDBJ databases">
        <title>Draft genome sequence of a Mycolicibacterium mageritense strain H4_3_1 isolated from a hybrid biological-inorganic system reactor.</title>
        <authorList>
            <person name="Feng X."/>
            <person name="Kazama D."/>
            <person name="Sato K."/>
            <person name="Kobayashi H."/>
        </authorList>
    </citation>
    <scope>NUCLEOTIDE SEQUENCE</scope>
    <source>
        <strain evidence="5">H4_3_1</strain>
    </source>
</reference>
<evidence type="ECO:0000256" key="3">
    <source>
        <dbReference type="ARBA" id="ARBA00023163"/>
    </source>
</evidence>
<organism evidence="5 6">
    <name type="scientific">Mycolicibacterium mageritense</name>
    <name type="common">Mycobacterium mageritense</name>
    <dbReference type="NCBI Taxonomy" id="53462"/>
    <lineage>
        <taxon>Bacteria</taxon>
        <taxon>Bacillati</taxon>
        <taxon>Actinomycetota</taxon>
        <taxon>Actinomycetes</taxon>
        <taxon>Mycobacteriales</taxon>
        <taxon>Mycobacteriaceae</taxon>
        <taxon>Mycolicibacterium</taxon>
    </lineage>
</organism>
<gene>
    <name evidence="5" type="ORF">hbim_04132</name>
</gene>
<dbReference type="GO" id="GO:0003677">
    <property type="term" value="F:DNA binding"/>
    <property type="evidence" value="ECO:0007669"/>
    <property type="project" value="UniProtKB-KW"/>
</dbReference>
<keyword evidence="3" id="KW-0804">Transcription</keyword>
<name>A0AAI8XM21_MYCME</name>
<dbReference type="EMBL" id="AP027452">
    <property type="protein sequence ID" value="BDY30189.1"/>
    <property type="molecule type" value="Genomic_DNA"/>
</dbReference>
<dbReference type="PROSITE" id="PS51118">
    <property type="entry name" value="HTH_HXLR"/>
    <property type="match status" value="1"/>
</dbReference>
<dbReference type="PANTHER" id="PTHR33204">
    <property type="entry name" value="TRANSCRIPTIONAL REGULATOR, MARR FAMILY"/>
    <property type="match status" value="1"/>
</dbReference>
<evidence type="ECO:0000313" key="6">
    <source>
        <dbReference type="Proteomes" id="UP001241092"/>
    </source>
</evidence>